<dbReference type="AlphaFoldDB" id="A0A2M7V987"/>
<dbReference type="InterPro" id="IPR003489">
    <property type="entry name" value="RHF/RaiA"/>
</dbReference>
<keyword evidence="1" id="KW-0810">Translation regulation</keyword>
<dbReference type="PANTHER" id="PTHR33231:SF1">
    <property type="entry name" value="30S RIBOSOMAL PROTEIN"/>
    <property type="match status" value="1"/>
</dbReference>
<dbReference type="InterPro" id="IPR036567">
    <property type="entry name" value="RHF-like"/>
</dbReference>
<accession>A0A2M7V987</accession>
<evidence type="ECO:0000256" key="1">
    <source>
        <dbReference type="ARBA" id="ARBA00022845"/>
    </source>
</evidence>
<organism evidence="2 3">
    <name type="scientific">Candidatus Magasanikbacteria bacterium CG_4_10_14_0_2_um_filter_37_12</name>
    <dbReference type="NCBI Taxonomy" id="1974637"/>
    <lineage>
        <taxon>Bacteria</taxon>
        <taxon>Candidatus Magasanikiibacteriota</taxon>
    </lineage>
</organism>
<dbReference type="CDD" id="cd00552">
    <property type="entry name" value="RaiA"/>
    <property type="match status" value="1"/>
</dbReference>
<sequence>MLIITQATGVDMTDAIKEYVEEKIGGLEKYFDNIQKAEVDVGMHSHHHQKGKVYYAELNLYVPGKMIRMVKEAEDLYKAIDKVKDHMKVELEKLKGKMRDKDKKVLRDQKCYQE</sequence>
<dbReference type="GO" id="GO:0022627">
    <property type="term" value="C:cytosolic small ribosomal subunit"/>
    <property type="evidence" value="ECO:0007669"/>
    <property type="project" value="TreeGrafter"/>
</dbReference>
<dbReference type="EMBL" id="PFPK01000016">
    <property type="protein sequence ID" value="PIZ95312.1"/>
    <property type="molecule type" value="Genomic_DNA"/>
</dbReference>
<dbReference type="Gene3D" id="3.30.160.100">
    <property type="entry name" value="Ribosome hibernation promotion factor-like"/>
    <property type="match status" value="1"/>
</dbReference>
<protein>
    <submittedName>
        <fullName evidence="2">Ribosomal subunit interface protein</fullName>
    </submittedName>
</protein>
<reference evidence="3" key="1">
    <citation type="submission" date="2017-09" db="EMBL/GenBank/DDBJ databases">
        <title>Depth-based differentiation of microbial function through sediment-hosted aquifers and enrichment of novel symbionts in the deep terrestrial subsurface.</title>
        <authorList>
            <person name="Probst A.J."/>
            <person name="Ladd B."/>
            <person name="Jarett J.K."/>
            <person name="Geller-Mcgrath D.E."/>
            <person name="Sieber C.M.K."/>
            <person name="Emerson J.B."/>
            <person name="Anantharaman K."/>
            <person name="Thomas B.C."/>
            <person name="Malmstrom R."/>
            <person name="Stieglmeier M."/>
            <person name="Klingl A."/>
            <person name="Woyke T."/>
            <person name="Ryan C.M."/>
            <person name="Banfield J.F."/>
        </authorList>
    </citation>
    <scope>NUCLEOTIDE SEQUENCE [LARGE SCALE GENOMIC DNA]</scope>
</reference>
<evidence type="ECO:0000313" key="2">
    <source>
        <dbReference type="EMBL" id="PIZ95312.1"/>
    </source>
</evidence>
<dbReference type="InterPro" id="IPR050574">
    <property type="entry name" value="HPF/YfiA_ribosome-assoc"/>
</dbReference>
<dbReference type="PANTHER" id="PTHR33231">
    <property type="entry name" value="30S RIBOSOMAL PROTEIN"/>
    <property type="match status" value="1"/>
</dbReference>
<dbReference type="GO" id="GO:0045900">
    <property type="term" value="P:negative regulation of translational elongation"/>
    <property type="evidence" value="ECO:0007669"/>
    <property type="project" value="TreeGrafter"/>
</dbReference>
<name>A0A2M7V987_9BACT</name>
<dbReference type="SUPFAM" id="SSF69754">
    <property type="entry name" value="Ribosome binding protein Y (YfiA homologue)"/>
    <property type="match status" value="1"/>
</dbReference>
<evidence type="ECO:0000313" key="3">
    <source>
        <dbReference type="Proteomes" id="UP000228568"/>
    </source>
</evidence>
<dbReference type="Proteomes" id="UP000228568">
    <property type="component" value="Unassembled WGS sequence"/>
</dbReference>
<dbReference type="Pfam" id="PF02482">
    <property type="entry name" value="Ribosomal_S30AE"/>
    <property type="match status" value="1"/>
</dbReference>
<dbReference type="NCBIfam" id="TIGR00741">
    <property type="entry name" value="yfiA"/>
    <property type="match status" value="1"/>
</dbReference>
<dbReference type="GO" id="GO:0043024">
    <property type="term" value="F:ribosomal small subunit binding"/>
    <property type="evidence" value="ECO:0007669"/>
    <property type="project" value="TreeGrafter"/>
</dbReference>
<gene>
    <name evidence="2" type="primary">raiA</name>
    <name evidence="2" type="ORF">COX81_01280</name>
</gene>
<proteinExistence type="predicted"/>
<comment type="caution">
    <text evidence="2">The sequence shown here is derived from an EMBL/GenBank/DDBJ whole genome shotgun (WGS) entry which is preliminary data.</text>
</comment>